<dbReference type="InterPro" id="IPR018966">
    <property type="entry name" value="VTC_domain"/>
</dbReference>
<proteinExistence type="predicted"/>
<dbReference type="InterPro" id="IPR042267">
    <property type="entry name" value="VTC_sf"/>
</dbReference>
<dbReference type="Gene3D" id="3.20.100.30">
    <property type="entry name" value="VTC, catalytic tunnel domain"/>
    <property type="match status" value="1"/>
</dbReference>
<organism evidence="2 3">
    <name type="scientific">Myceligenerans indicum</name>
    <dbReference type="NCBI Taxonomy" id="2593663"/>
    <lineage>
        <taxon>Bacteria</taxon>
        <taxon>Bacillati</taxon>
        <taxon>Actinomycetota</taxon>
        <taxon>Actinomycetes</taxon>
        <taxon>Micrococcales</taxon>
        <taxon>Promicromonosporaceae</taxon>
        <taxon>Myceligenerans</taxon>
    </lineage>
</organism>
<keyword evidence="3" id="KW-1185">Reference proteome</keyword>
<accession>A0ABS1LRV7</accession>
<gene>
    <name evidence="2" type="ORF">HGK34_21100</name>
</gene>
<evidence type="ECO:0000313" key="3">
    <source>
        <dbReference type="Proteomes" id="UP000675409"/>
    </source>
</evidence>
<name>A0ABS1LRV7_9MICO</name>
<dbReference type="RefSeq" id="WP_201851180.1">
    <property type="nucleotide sequence ID" value="NZ_JABBYC010000077.1"/>
</dbReference>
<evidence type="ECO:0000313" key="2">
    <source>
        <dbReference type="EMBL" id="MBL0888744.1"/>
    </source>
</evidence>
<reference evidence="2 3" key="1">
    <citation type="journal article" date="2021" name="Arch. Microbiol.">
        <title>Myceligenerans indicum sp. nov., an actinobacterium isolated from mangrove sediment of Sundarbans, India.</title>
        <authorList>
            <person name="Asha K."/>
            <person name="Bhadury P."/>
        </authorList>
    </citation>
    <scope>NUCLEOTIDE SEQUENCE [LARGE SCALE GENOMIC DNA]</scope>
    <source>
        <strain evidence="2 3">I2</strain>
    </source>
</reference>
<comment type="caution">
    <text evidence="2">The sequence shown here is derived from an EMBL/GenBank/DDBJ whole genome shotgun (WGS) entry which is preliminary data.</text>
</comment>
<evidence type="ECO:0000259" key="1">
    <source>
        <dbReference type="Pfam" id="PF09359"/>
    </source>
</evidence>
<dbReference type="CDD" id="cd07750">
    <property type="entry name" value="PolyPPase_VTC_like"/>
    <property type="match status" value="1"/>
</dbReference>
<dbReference type="Proteomes" id="UP000675409">
    <property type="component" value="Unassembled WGS sequence"/>
</dbReference>
<protein>
    <submittedName>
        <fullName evidence="2">Polyphosphate polymerase domain-containing protein</fullName>
    </submittedName>
</protein>
<feature type="domain" description="VTC" evidence="1">
    <location>
        <begin position="26"/>
        <end position="243"/>
    </location>
</feature>
<dbReference type="Pfam" id="PF09359">
    <property type="entry name" value="VTC"/>
    <property type="match status" value="1"/>
</dbReference>
<dbReference type="EMBL" id="JABBYC010000077">
    <property type="protein sequence ID" value="MBL0888744.1"/>
    <property type="molecule type" value="Genomic_DNA"/>
</dbReference>
<sequence length="293" mass="31633">MIADTLGHLAPVGLAELDATAALQTRRDRKYVLDVAECRELLAGLDPATRVLEIDGARTFAYESTYFDTPGLDAFHLAARRRRRRYKVRTRTYVDSGTCFVEVKTRAGRGVTVKERRAHDAGPAELGAADGFVDQRLTAAGVDAAPARALAPTLRSAYRRTTLLLPDGRLTLDTDLVWTVPAGTRHGVSGAGPSGTAVRLDGLVVVETKTGGPGPSSADRILWRSGHRPDRISKYATGLTLLHPGLPDAPWRRMIRHRLATEQIPEGHSRPDPALGTAVTPILPSAHLAARTH</sequence>